<dbReference type="NCBIfam" id="NF038233">
    <property type="entry name" value="retron_St85_RT"/>
    <property type="match status" value="1"/>
</dbReference>
<dbReference type="PROSITE" id="PS50878">
    <property type="entry name" value="RT_POL"/>
    <property type="match status" value="1"/>
</dbReference>
<proteinExistence type="inferred from homology"/>
<dbReference type="GO" id="GO:0046872">
    <property type="term" value="F:metal ion binding"/>
    <property type="evidence" value="ECO:0007669"/>
    <property type="project" value="UniProtKB-KW"/>
</dbReference>
<sequence length="315" mass="35635">MSIVNEPLFDRLLALSPFSARELGVLIATAPHRYKNHYIEKRNGRGKRLISQPTAELKFLQRLIVKHEMSSLPIHDAATAYRSQRSIKEHALPHARARYLLKLDFRDFFPSLKATALRHRLLLDANYTEPELWMLCQILFRKAGRHTDLQLSIGAPSSPHISNYLMWEFDKKLAQFCELLGAEYTRYADDIAVSTSFPHLLDAVEAEIRRLLGELDYLGLSLNEGKTVNVSTKSRRTLVGLVLANDGTVSIGREEKRRLRATMHRLVQGLLAGEEVARLRGQLAFVYSIDRAFVDSLCARHGFTSVGSIGQPTSD</sequence>
<evidence type="ECO:0000256" key="3">
    <source>
        <dbReference type="ARBA" id="ARBA00022695"/>
    </source>
</evidence>
<reference evidence="11 12" key="1">
    <citation type="submission" date="2019-03" db="EMBL/GenBank/DDBJ databases">
        <title>Complete Genome Sequence of Paraburkholderia dipogonis ICMP 19430T, a Nitrogen-fixing Symbiont of the South African Invasive Legume Dipogon lignosus in New Zealand.</title>
        <authorList>
            <person name="De Meyer S.E."/>
        </authorList>
    </citation>
    <scope>NUCLEOTIDE SEQUENCE [LARGE SCALE GENOMIC DNA]</scope>
    <source>
        <strain evidence="11 12">ICMP 19430</strain>
    </source>
</reference>
<comment type="caution">
    <text evidence="11">The sequence shown here is derived from an EMBL/GenBank/DDBJ whole genome shotgun (WGS) entry which is preliminary data.</text>
</comment>
<evidence type="ECO:0000256" key="7">
    <source>
        <dbReference type="ARBA" id="ARBA00023118"/>
    </source>
</evidence>
<dbReference type="GO" id="GO:0003964">
    <property type="term" value="F:RNA-directed DNA polymerase activity"/>
    <property type="evidence" value="ECO:0007669"/>
    <property type="project" value="UniProtKB-KW"/>
</dbReference>
<accession>A0A4Y8MJP2</accession>
<dbReference type="GeneID" id="97309501"/>
<dbReference type="PRINTS" id="PR00866">
    <property type="entry name" value="RNADNAPOLMS"/>
</dbReference>
<name>A0A4Y8MJP2_9BURK</name>
<evidence type="ECO:0000256" key="4">
    <source>
        <dbReference type="ARBA" id="ARBA00022723"/>
    </source>
</evidence>
<evidence type="ECO:0000256" key="5">
    <source>
        <dbReference type="ARBA" id="ARBA00022842"/>
    </source>
</evidence>
<evidence type="ECO:0000259" key="10">
    <source>
        <dbReference type="PROSITE" id="PS50878"/>
    </source>
</evidence>
<dbReference type="InterPro" id="IPR000477">
    <property type="entry name" value="RT_dom"/>
</dbReference>
<dbReference type="EC" id="2.7.7.49" evidence="1"/>
<dbReference type="GO" id="GO:0051607">
    <property type="term" value="P:defense response to virus"/>
    <property type="evidence" value="ECO:0007669"/>
    <property type="project" value="UniProtKB-KW"/>
</dbReference>
<gene>
    <name evidence="11" type="ORF">E2553_40355</name>
</gene>
<comment type="similarity">
    <text evidence="8">Belongs to the bacterial reverse transcriptase family.</text>
</comment>
<evidence type="ECO:0000256" key="2">
    <source>
        <dbReference type="ARBA" id="ARBA00022679"/>
    </source>
</evidence>
<dbReference type="Proteomes" id="UP000297385">
    <property type="component" value="Unassembled WGS sequence"/>
</dbReference>
<dbReference type="InterPro" id="IPR043502">
    <property type="entry name" value="DNA/RNA_pol_sf"/>
</dbReference>
<dbReference type="InterPro" id="IPR051083">
    <property type="entry name" value="GrpII_Intron_Splice-Mob/Def"/>
</dbReference>
<evidence type="ECO:0000256" key="9">
    <source>
        <dbReference type="ARBA" id="ARBA00048173"/>
    </source>
</evidence>
<dbReference type="SUPFAM" id="SSF56672">
    <property type="entry name" value="DNA/RNA polymerases"/>
    <property type="match status" value="1"/>
</dbReference>
<evidence type="ECO:0000256" key="1">
    <source>
        <dbReference type="ARBA" id="ARBA00012493"/>
    </source>
</evidence>
<dbReference type="Pfam" id="PF00078">
    <property type="entry name" value="RVT_1"/>
    <property type="match status" value="1"/>
</dbReference>
<keyword evidence="5" id="KW-0460">Magnesium</keyword>
<keyword evidence="4" id="KW-0479">Metal-binding</keyword>
<dbReference type="RefSeq" id="WP_134466183.1">
    <property type="nucleotide sequence ID" value="NZ_JBHMFL010000138.1"/>
</dbReference>
<dbReference type="EMBL" id="SNVI01000005">
    <property type="protein sequence ID" value="TFE37661.1"/>
    <property type="molecule type" value="Genomic_DNA"/>
</dbReference>
<comment type="catalytic activity">
    <reaction evidence="9">
        <text>DNA(n) + a 2'-deoxyribonucleoside 5'-triphosphate = DNA(n+1) + diphosphate</text>
        <dbReference type="Rhea" id="RHEA:22508"/>
        <dbReference type="Rhea" id="RHEA-COMP:17339"/>
        <dbReference type="Rhea" id="RHEA-COMP:17340"/>
        <dbReference type="ChEBI" id="CHEBI:33019"/>
        <dbReference type="ChEBI" id="CHEBI:61560"/>
        <dbReference type="ChEBI" id="CHEBI:173112"/>
        <dbReference type="EC" id="2.7.7.49"/>
    </reaction>
</comment>
<keyword evidence="3" id="KW-0548">Nucleotidyltransferase</keyword>
<dbReference type="CDD" id="cd03487">
    <property type="entry name" value="RT_Bac_retron_II"/>
    <property type="match status" value="1"/>
</dbReference>
<feature type="domain" description="Reverse transcriptase" evidence="10">
    <location>
        <begin position="1"/>
        <end position="243"/>
    </location>
</feature>
<organism evidence="11 12">
    <name type="scientific">Paraburkholderia dipogonis</name>
    <dbReference type="NCBI Taxonomy" id="1211383"/>
    <lineage>
        <taxon>Bacteria</taxon>
        <taxon>Pseudomonadati</taxon>
        <taxon>Pseudomonadota</taxon>
        <taxon>Betaproteobacteria</taxon>
        <taxon>Burkholderiales</taxon>
        <taxon>Burkholderiaceae</taxon>
        <taxon>Paraburkholderia</taxon>
    </lineage>
</organism>
<evidence type="ECO:0000313" key="11">
    <source>
        <dbReference type="EMBL" id="TFE37661.1"/>
    </source>
</evidence>
<keyword evidence="6 11" id="KW-0695">RNA-directed DNA polymerase</keyword>
<dbReference type="AlphaFoldDB" id="A0A4Y8MJP2"/>
<evidence type="ECO:0000256" key="8">
    <source>
        <dbReference type="ARBA" id="ARBA00034120"/>
    </source>
</evidence>
<dbReference type="PANTHER" id="PTHR34047">
    <property type="entry name" value="NUCLEAR INTRON MATURASE 1, MITOCHONDRIAL-RELATED"/>
    <property type="match status" value="1"/>
</dbReference>
<protein>
    <recommendedName>
        <fullName evidence="1">RNA-directed DNA polymerase</fullName>
        <ecNumber evidence="1">2.7.7.49</ecNumber>
    </recommendedName>
</protein>
<evidence type="ECO:0000256" key="6">
    <source>
        <dbReference type="ARBA" id="ARBA00022918"/>
    </source>
</evidence>
<dbReference type="GO" id="GO:0003723">
    <property type="term" value="F:RNA binding"/>
    <property type="evidence" value="ECO:0007669"/>
    <property type="project" value="InterPro"/>
</dbReference>
<dbReference type="InterPro" id="IPR000123">
    <property type="entry name" value="Reverse_transcriptase_msDNA"/>
</dbReference>
<keyword evidence="2" id="KW-0808">Transferase</keyword>
<keyword evidence="7" id="KW-0051">Antiviral defense</keyword>
<dbReference type="PANTHER" id="PTHR34047:SF7">
    <property type="entry name" value="RNA-DIRECTED DNA POLYMERASE"/>
    <property type="match status" value="1"/>
</dbReference>
<evidence type="ECO:0000313" key="12">
    <source>
        <dbReference type="Proteomes" id="UP000297385"/>
    </source>
</evidence>